<evidence type="ECO:0000256" key="3">
    <source>
        <dbReference type="ARBA" id="ARBA00023118"/>
    </source>
</evidence>
<dbReference type="Pfam" id="PF18019">
    <property type="entry name" value="Cas3_HD"/>
    <property type="match status" value="1"/>
</dbReference>
<dbReference type="Proteomes" id="UP000194003">
    <property type="component" value="Unassembled WGS sequence"/>
</dbReference>
<accession>A0A1Y2K0Q1</accession>
<feature type="domain" description="HD Cas3-type" evidence="4">
    <location>
        <begin position="22"/>
        <end position="164"/>
    </location>
</feature>
<comment type="caution">
    <text evidence="5">The sequence shown here is derived from an EMBL/GenBank/DDBJ whole genome shotgun (WGS) entry which is preliminary data.</text>
</comment>
<evidence type="ECO:0000256" key="1">
    <source>
        <dbReference type="ARBA" id="ARBA00022723"/>
    </source>
</evidence>
<reference evidence="5 6" key="1">
    <citation type="journal article" date="2016" name="BMC Genomics">
        <title>Combined genomic and structural analyses of a cultured magnetotactic bacterium reveals its niche adaptation to a dynamic environment.</title>
        <authorList>
            <person name="Araujo A.C."/>
            <person name="Morillo V."/>
            <person name="Cypriano J."/>
            <person name="Teixeira L.C."/>
            <person name="Leao P."/>
            <person name="Lyra S."/>
            <person name="Almeida L.G."/>
            <person name="Bazylinski D.A."/>
            <person name="Vasconcellos A.T."/>
            <person name="Abreu F."/>
            <person name="Lins U."/>
        </authorList>
    </citation>
    <scope>NUCLEOTIDE SEQUENCE [LARGE SCALE GENOMIC DNA]</scope>
    <source>
        <strain evidence="5 6">IT-1</strain>
    </source>
</reference>
<dbReference type="GO" id="GO:0046872">
    <property type="term" value="F:metal ion binding"/>
    <property type="evidence" value="ECO:0007669"/>
    <property type="project" value="UniProtKB-KW"/>
</dbReference>
<dbReference type="STRING" id="1434232.MAIT1_00829"/>
<evidence type="ECO:0000256" key="2">
    <source>
        <dbReference type="ARBA" id="ARBA00022801"/>
    </source>
</evidence>
<name>A0A1Y2K0Q1_9PROT</name>
<keyword evidence="1" id="KW-0479">Metal-binding</keyword>
<evidence type="ECO:0000313" key="5">
    <source>
        <dbReference type="EMBL" id="OSM00333.1"/>
    </source>
</evidence>
<gene>
    <name evidence="5" type="ORF">MAIT1_00829</name>
</gene>
<dbReference type="RefSeq" id="WP_085446928.1">
    <property type="nucleotide sequence ID" value="NZ_LVJN01000021.1"/>
</dbReference>
<dbReference type="NCBIfam" id="TIGR01596">
    <property type="entry name" value="cas3_HD"/>
    <property type="match status" value="1"/>
</dbReference>
<dbReference type="InterPro" id="IPR006483">
    <property type="entry name" value="CRISPR-assoc_Cas3_HD"/>
</dbReference>
<evidence type="ECO:0000259" key="4">
    <source>
        <dbReference type="PROSITE" id="PS51643"/>
    </source>
</evidence>
<dbReference type="PROSITE" id="PS51643">
    <property type="entry name" value="HD_CAS3"/>
    <property type="match status" value="1"/>
</dbReference>
<dbReference type="AlphaFoldDB" id="A0A1Y2K0Q1"/>
<dbReference type="CDD" id="cd09641">
    <property type="entry name" value="Cas3''_I"/>
    <property type="match status" value="1"/>
</dbReference>
<keyword evidence="2" id="KW-0378">Hydrolase</keyword>
<keyword evidence="6" id="KW-1185">Reference proteome</keyword>
<keyword evidence="3" id="KW-0051">Antiviral defense</keyword>
<dbReference type="GO" id="GO:0051607">
    <property type="term" value="P:defense response to virus"/>
    <property type="evidence" value="ECO:0007669"/>
    <property type="project" value="UniProtKB-KW"/>
</dbReference>
<dbReference type="GO" id="GO:0016787">
    <property type="term" value="F:hydrolase activity"/>
    <property type="evidence" value="ECO:0007669"/>
    <property type="project" value="UniProtKB-KW"/>
</dbReference>
<evidence type="ECO:0000313" key="6">
    <source>
        <dbReference type="Proteomes" id="UP000194003"/>
    </source>
</evidence>
<organism evidence="5 6">
    <name type="scientific">Magnetofaba australis IT-1</name>
    <dbReference type="NCBI Taxonomy" id="1434232"/>
    <lineage>
        <taxon>Bacteria</taxon>
        <taxon>Pseudomonadati</taxon>
        <taxon>Pseudomonadota</taxon>
        <taxon>Magnetococcia</taxon>
        <taxon>Magnetococcales</taxon>
        <taxon>Magnetococcaceae</taxon>
        <taxon>Magnetofaba</taxon>
    </lineage>
</organism>
<dbReference type="Gene3D" id="1.10.3210.30">
    <property type="match status" value="1"/>
</dbReference>
<sequence length="164" mass="17751">MLEDNHLKNIPWGKLTRDASGKVSATLSIADHSADVAATLEAMLRRAAIRQGLAQLAGWDDLTPVHCARLALLAGLHDIGKFNRGFQNKATGRGSLRGHVAEGMWGLIEHAGQILQSLSVRMGNWCESEAGLLELIFASISHHGQTPPKWKACDIGNLIKAMTR</sequence>
<proteinExistence type="predicted"/>
<protein>
    <recommendedName>
        <fullName evidence="4">HD Cas3-type domain-containing protein</fullName>
    </recommendedName>
</protein>
<dbReference type="InterPro" id="IPR038257">
    <property type="entry name" value="CRISPR-assoc_Cas3_HD_sf"/>
</dbReference>
<dbReference type="EMBL" id="LVJN01000021">
    <property type="protein sequence ID" value="OSM00333.1"/>
    <property type="molecule type" value="Genomic_DNA"/>
</dbReference>